<dbReference type="AlphaFoldDB" id="A0A1G4K1B8"/>
<name>A0A1G4K1B8_9SACH</name>
<protein>
    <submittedName>
        <fullName evidence="5">LAMI_0F09670g1_1</fullName>
    </submittedName>
</protein>
<feature type="transmembrane region" description="Helical" evidence="2">
    <location>
        <begin position="331"/>
        <end position="351"/>
    </location>
</feature>
<dbReference type="EMBL" id="LT598467">
    <property type="protein sequence ID" value="SCU97332.1"/>
    <property type="molecule type" value="Genomic_DNA"/>
</dbReference>
<evidence type="ECO:0000313" key="5">
    <source>
        <dbReference type="EMBL" id="SCU97332.1"/>
    </source>
</evidence>
<feature type="coiled-coil region" evidence="1">
    <location>
        <begin position="639"/>
        <end position="669"/>
    </location>
</feature>
<dbReference type="STRING" id="1230905.A0A1G4K1B8"/>
<gene>
    <name evidence="5" type="ORF">LAMI_0F09670G</name>
</gene>
<feature type="domain" description="YVC1 N-terminal linker helical" evidence="3">
    <location>
        <begin position="30"/>
        <end position="220"/>
    </location>
</feature>
<dbReference type="Pfam" id="PF23190">
    <property type="entry name" value="LHD_TRPY1"/>
    <property type="match status" value="1"/>
</dbReference>
<feature type="transmembrane region" description="Helical" evidence="2">
    <location>
        <begin position="401"/>
        <end position="422"/>
    </location>
</feature>
<dbReference type="PANTHER" id="PTHR35859:SF5">
    <property type="entry name" value="ION TRANSPORT DOMAIN-CONTAINING PROTEIN"/>
    <property type="match status" value="1"/>
</dbReference>
<accession>A0A1G4K1B8</accession>
<organism evidence="5 6">
    <name type="scientific">Lachancea mirantina</name>
    <dbReference type="NCBI Taxonomy" id="1230905"/>
    <lineage>
        <taxon>Eukaryota</taxon>
        <taxon>Fungi</taxon>
        <taxon>Dikarya</taxon>
        <taxon>Ascomycota</taxon>
        <taxon>Saccharomycotina</taxon>
        <taxon>Saccharomycetes</taxon>
        <taxon>Saccharomycetales</taxon>
        <taxon>Saccharomycetaceae</taxon>
        <taxon>Lachancea</taxon>
    </lineage>
</organism>
<sequence length="674" mass="77778">MTELVLPTANGLSWVHETSENLEAPNSRQILRIALNLKYLIDEVVPILFKESEITSDQSRILNRKVLKLTREACGGNQKDERSMRKYQSVVIFCLLKVCGWYWELASSELHNAQIYSLRATAAQQLCKLIIEEEEARDPHFLFIHMLCRRYVINENDEDQEAEGVLELALDMHSTIVIGSSGYQRCLKWLWRGWIVQEEGDASTFVLCDSVPSSQFSRHFHPDRLKTPMYQNIIQVFFSICYLVLYTVVVNSKNSREVDPIDAAEVVFYFFTVGSILDEMNKIYNVGWNYVGFWNAFNDSMYLTIAASMILRIVSVSPIQTHMSSEYWDKVSYRILSCAAPLVWCRLLLYLESERFIGALLVILKHMMKESIVFFFLLLLIIVGFLQGFLGLDSADGKRDITWPIVKHLFLTVLGFGGFAIFDKFAYPYAALLYYIYCFVVSVILLNILIALYSTAYEKVIVNALDEYMALMAQKTMRYIRAPDEDVYVPPFNIIEIIITPLMHLMPKNTAKEFSNTVMTIIYFPMLLFIALKEIREAKRVSYNRLKKLEDDANETDVAWDLTDGYVDEEDGWLPNNELTGIAATQKKNKNSLKLQREAENSDPHFKVDKKWFKNVRDSVQPVSDGFHSGLGWENYGIFSEVKEGNKRAQKKIDELSEMVEKLTKLLEKSHISN</sequence>
<keyword evidence="2" id="KW-0812">Transmembrane</keyword>
<evidence type="ECO:0000259" key="3">
    <source>
        <dbReference type="Pfam" id="PF23190"/>
    </source>
</evidence>
<dbReference type="Proteomes" id="UP000191024">
    <property type="component" value="Chromosome F"/>
</dbReference>
<dbReference type="Pfam" id="PF23317">
    <property type="entry name" value="YVC1_C"/>
    <property type="match status" value="1"/>
</dbReference>
<reference evidence="6" key="1">
    <citation type="submission" date="2016-03" db="EMBL/GenBank/DDBJ databases">
        <authorList>
            <person name="Devillers H."/>
        </authorList>
    </citation>
    <scope>NUCLEOTIDE SEQUENCE [LARGE SCALE GENOMIC DNA]</scope>
</reference>
<feature type="transmembrane region" description="Helical" evidence="2">
    <location>
        <begin position="434"/>
        <end position="453"/>
    </location>
</feature>
<evidence type="ECO:0000313" key="6">
    <source>
        <dbReference type="Proteomes" id="UP000191024"/>
    </source>
</evidence>
<feature type="domain" description="Calcium channel YVC1-like C-terminal transmembrane" evidence="4">
    <location>
        <begin position="244"/>
        <end position="535"/>
    </location>
</feature>
<feature type="transmembrane region" description="Helical" evidence="2">
    <location>
        <begin position="229"/>
        <end position="249"/>
    </location>
</feature>
<keyword evidence="1" id="KW-0175">Coiled coil</keyword>
<keyword evidence="2" id="KW-1133">Transmembrane helix</keyword>
<dbReference type="InterPro" id="IPR056336">
    <property type="entry name" value="YVC1_C"/>
</dbReference>
<keyword evidence="2" id="KW-0472">Membrane</keyword>
<proteinExistence type="predicted"/>
<feature type="transmembrane region" description="Helical" evidence="2">
    <location>
        <begin position="372"/>
        <end position="389"/>
    </location>
</feature>
<keyword evidence="6" id="KW-1185">Reference proteome</keyword>
<dbReference type="PANTHER" id="PTHR35859">
    <property type="entry name" value="NONSELECTIVE CATION CHANNEL PROTEIN"/>
    <property type="match status" value="1"/>
</dbReference>
<feature type="transmembrane region" description="Helical" evidence="2">
    <location>
        <begin position="514"/>
        <end position="532"/>
    </location>
</feature>
<dbReference type="InterPro" id="IPR056337">
    <property type="entry name" value="LHD_YVC1"/>
</dbReference>
<evidence type="ECO:0000256" key="2">
    <source>
        <dbReference type="SAM" id="Phobius"/>
    </source>
</evidence>
<feature type="transmembrane region" description="Helical" evidence="2">
    <location>
        <begin position="301"/>
        <end position="319"/>
    </location>
</feature>
<dbReference type="InterPro" id="IPR052971">
    <property type="entry name" value="TRP_calcium_channel"/>
</dbReference>
<evidence type="ECO:0000256" key="1">
    <source>
        <dbReference type="SAM" id="Coils"/>
    </source>
</evidence>
<evidence type="ECO:0000259" key="4">
    <source>
        <dbReference type="Pfam" id="PF23317"/>
    </source>
</evidence>
<dbReference type="OrthoDB" id="301415at2759"/>